<keyword evidence="2" id="KW-1185">Reference proteome</keyword>
<evidence type="ECO:0000313" key="2">
    <source>
        <dbReference type="Proteomes" id="UP000296706"/>
    </source>
</evidence>
<dbReference type="KEGG" id="hsn:DV733_09635"/>
<organism evidence="1 2">
    <name type="scientific">Halapricum salinum</name>
    <dbReference type="NCBI Taxonomy" id="1457250"/>
    <lineage>
        <taxon>Archaea</taxon>
        <taxon>Methanobacteriati</taxon>
        <taxon>Methanobacteriota</taxon>
        <taxon>Stenosarchaea group</taxon>
        <taxon>Halobacteria</taxon>
        <taxon>Halobacteriales</taxon>
        <taxon>Haloarculaceae</taxon>
        <taxon>Halapricum</taxon>
    </lineage>
</organism>
<dbReference type="GeneID" id="39848126"/>
<evidence type="ECO:0000313" key="1">
    <source>
        <dbReference type="EMBL" id="QCC51485.1"/>
    </source>
</evidence>
<name>A0A4D6HD16_9EURY</name>
<gene>
    <name evidence="1" type="ORF">DV733_09635</name>
</gene>
<proteinExistence type="predicted"/>
<reference evidence="1 2" key="1">
    <citation type="journal article" date="2019" name="Nat. Commun.">
        <title>A new type of DNA phosphorothioation-based antiviral system in archaea.</title>
        <authorList>
            <person name="Xiong L."/>
            <person name="Liu S."/>
            <person name="Chen S."/>
            <person name="Xiao Y."/>
            <person name="Zhu B."/>
            <person name="Gao Y."/>
            <person name="Zhang Y."/>
            <person name="Chen B."/>
            <person name="Luo J."/>
            <person name="Deng Z."/>
            <person name="Chen X."/>
            <person name="Wang L."/>
            <person name="Chen S."/>
        </authorList>
    </citation>
    <scope>NUCLEOTIDE SEQUENCE [LARGE SCALE GENOMIC DNA]</scope>
    <source>
        <strain evidence="1 2">CBA1105</strain>
    </source>
</reference>
<dbReference type="OrthoDB" id="312460at2157"/>
<protein>
    <submittedName>
        <fullName evidence="1">Uncharacterized protein</fullName>
    </submittedName>
</protein>
<dbReference type="STRING" id="1457250.GCA_000755225_00974"/>
<accession>A0A4D6HD16</accession>
<dbReference type="RefSeq" id="WP_049994904.1">
    <property type="nucleotide sequence ID" value="NZ_CP031310.1"/>
</dbReference>
<sequence>MVSTILMVSYRNKSGFSQYATALYHYGLLYFENRVDETQSLPDVFDRAPLTTEQLLHNETPASEPRTPLSVSVAGEESLSRYGTYTNRGTVGELFTRIALDQELGRERAIEAAAGWGNDTLTTVATDDGPGFVWVTRWDAAEDADQFEAAIEDFGDRRPETVTSGDRSLSTTFEVDRPSADVVVVYIGSESLSETLSADADGEHVTIDPRD</sequence>
<dbReference type="EMBL" id="CP031310">
    <property type="protein sequence ID" value="QCC51485.1"/>
    <property type="molecule type" value="Genomic_DNA"/>
</dbReference>
<dbReference type="Proteomes" id="UP000296706">
    <property type="component" value="Chromosome"/>
</dbReference>
<dbReference type="AlphaFoldDB" id="A0A4D6HD16"/>